<dbReference type="PANTHER" id="PTHR34448">
    <property type="entry name" value="AMINOPEPTIDASE"/>
    <property type="match status" value="1"/>
</dbReference>
<keyword evidence="3" id="KW-1185">Reference proteome</keyword>
<name>W4QVV2_HALA3</name>
<gene>
    <name evidence="2" type="ORF">JCM9157_2894</name>
</gene>
<dbReference type="SUPFAM" id="SSF144052">
    <property type="entry name" value="Thermophilic metalloprotease-like"/>
    <property type="match status" value="1"/>
</dbReference>
<reference evidence="2 3" key="1">
    <citation type="journal article" date="2014" name="Genome Announc.">
        <title>Draft Genome Sequences of Three Alkaliphilic Bacillus Strains, Bacillus wakoensis JCM 9140T, Bacillus akibai JCM 9157T, and Bacillus hemicellulosilyticus JCM 9152T.</title>
        <authorList>
            <person name="Yuki M."/>
            <person name="Oshima K."/>
            <person name="Suda W."/>
            <person name="Oshida Y."/>
            <person name="Kitamura K."/>
            <person name="Iida T."/>
            <person name="Hattori M."/>
            <person name="Ohkuma M."/>
        </authorList>
    </citation>
    <scope>NUCLEOTIDE SEQUENCE [LARGE SCALE GENOMIC DNA]</scope>
    <source>
        <strain evidence="2 3">JCM 9157</strain>
    </source>
</reference>
<dbReference type="InterPro" id="IPR052170">
    <property type="entry name" value="M29_Exopeptidase"/>
</dbReference>
<dbReference type="EMBL" id="BAUV01000022">
    <property type="protein sequence ID" value="GAE35763.1"/>
    <property type="molecule type" value="Genomic_DNA"/>
</dbReference>
<evidence type="ECO:0000313" key="3">
    <source>
        <dbReference type="Proteomes" id="UP000018896"/>
    </source>
</evidence>
<dbReference type="PRINTS" id="PR00919">
    <property type="entry name" value="THERMOPTASE"/>
</dbReference>
<dbReference type="GO" id="GO:0006508">
    <property type="term" value="P:proteolysis"/>
    <property type="evidence" value="ECO:0007669"/>
    <property type="project" value="InterPro"/>
</dbReference>
<dbReference type="eggNOG" id="COG2309">
    <property type="taxonomic scope" value="Bacteria"/>
</dbReference>
<dbReference type="AlphaFoldDB" id="W4QVV2"/>
<proteinExistence type="predicted"/>
<keyword evidence="2" id="KW-0378">Hydrolase</keyword>
<keyword evidence="2" id="KW-0645">Protease</keyword>
<dbReference type="MEROPS" id="M29.002"/>
<protein>
    <submittedName>
        <fullName evidence="2">Aminopeptidase S</fullName>
    </submittedName>
</protein>
<dbReference type="Proteomes" id="UP000018896">
    <property type="component" value="Unassembled WGS sequence"/>
</dbReference>
<accession>W4QVV2</accession>
<keyword evidence="1" id="KW-0479">Metal-binding</keyword>
<evidence type="ECO:0000313" key="2">
    <source>
        <dbReference type="EMBL" id="GAE35763.1"/>
    </source>
</evidence>
<evidence type="ECO:0000256" key="1">
    <source>
        <dbReference type="ARBA" id="ARBA00022723"/>
    </source>
</evidence>
<dbReference type="InterPro" id="IPR000787">
    <property type="entry name" value="Peptidase_M29"/>
</dbReference>
<sequence length="49" mass="5553">MSKEELEKNGLNTSLTHVDFMMGSADMNIDGVYADGKREPIFREGNWAF</sequence>
<keyword evidence="2" id="KW-0031">Aminopeptidase</keyword>
<dbReference type="Pfam" id="PF02073">
    <property type="entry name" value="Peptidase_M29"/>
    <property type="match status" value="1"/>
</dbReference>
<comment type="caution">
    <text evidence="2">The sequence shown here is derived from an EMBL/GenBank/DDBJ whole genome shotgun (WGS) entry which is preliminary data.</text>
</comment>
<dbReference type="GO" id="GO:0046872">
    <property type="term" value="F:metal ion binding"/>
    <property type="evidence" value="ECO:0007669"/>
    <property type="project" value="UniProtKB-KW"/>
</dbReference>
<dbReference type="GO" id="GO:0004177">
    <property type="term" value="F:aminopeptidase activity"/>
    <property type="evidence" value="ECO:0007669"/>
    <property type="project" value="UniProtKB-KW"/>
</dbReference>
<dbReference type="PANTHER" id="PTHR34448:SF3">
    <property type="entry name" value="AMINOPEPTIDASE AMPS"/>
    <property type="match status" value="1"/>
</dbReference>
<organism evidence="2 3">
    <name type="scientific">Halalkalibacter akibai (strain ATCC 43226 / DSM 21942 / CIP 109018 / JCM 9157 / 1139)</name>
    <name type="common">Bacillus akibai</name>
    <dbReference type="NCBI Taxonomy" id="1236973"/>
    <lineage>
        <taxon>Bacteria</taxon>
        <taxon>Bacillati</taxon>
        <taxon>Bacillota</taxon>
        <taxon>Bacilli</taxon>
        <taxon>Bacillales</taxon>
        <taxon>Bacillaceae</taxon>
        <taxon>Halalkalibacter</taxon>
    </lineage>
</organism>